<evidence type="ECO:0000259" key="2">
    <source>
        <dbReference type="PROSITE" id="PS50102"/>
    </source>
</evidence>
<dbReference type="Proteomes" id="UP000014760">
    <property type="component" value="Unassembled WGS sequence"/>
</dbReference>
<dbReference type="EMBL" id="AMQN01004183">
    <property type="status" value="NOT_ANNOTATED_CDS"/>
    <property type="molecule type" value="Genomic_DNA"/>
</dbReference>
<keyword evidence="5" id="KW-1185">Reference proteome</keyword>
<evidence type="ECO:0000313" key="3">
    <source>
        <dbReference type="EMBL" id="ELU16893.1"/>
    </source>
</evidence>
<dbReference type="SMART" id="SM00360">
    <property type="entry name" value="RRM"/>
    <property type="match status" value="1"/>
</dbReference>
<dbReference type="InterPro" id="IPR035979">
    <property type="entry name" value="RBD_domain_sf"/>
</dbReference>
<dbReference type="AlphaFoldDB" id="R7VDG7"/>
<name>R7VDG7_CAPTE</name>
<proteinExistence type="predicted"/>
<feature type="domain" description="RRM" evidence="2">
    <location>
        <begin position="8"/>
        <end position="103"/>
    </location>
</feature>
<dbReference type="InterPro" id="IPR000504">
    <property type="entry name" value="RRM_dom"/>
</dbReference>
<dbReference type="EnsemblMetazoa" id="CapteT195125">
    <property type="protein sequence ID" value="CapteP195125"/>
    <property type="gene ID" value="CapteG195125"/>
</dbReference>
<sequence>MDNDPFLHSMYVSNLPTSCTEVLRITEVLNDWNFSLPKEELYEAFSKYGDIGEVFVQSAIEGRFTYGFVRYFEQKSMETALQLSSLRPPMMKGRSLVVQKSKEPMSKPKKFFMQPFTRKCCSSNLPDDISRLTEVKQTYFKVKESEETLPGFDDIITMKDKESNSLAPKTKVEFEGFVMELAKLDKLVFQSLVQRNKDSKG</sequence>
<dbReference type="EMBL" id="KB292835">
    <property type="protein sequence ID" value="ELU16893.1"/>
    <property type="molecule type" value="Genomic_DNA"/>
</dbReference>
<reference evidence="5" key="1">
    <citation type="submission" date="2012-12" db="EMBL/GenBank/DDBJ databases">
        <authorList>
            <person name="Hellsten U."/>
            <person name="Grimwood J."/>
            <person name="Chapman J.A."/>
            <person name="Shapiro H."/>
            <person name="Aerts A."/>
            <person name="Otillar R.P."/>
            <person name="Terry A.Y."/>
            <person name="Boore J.L."/>
            <person name="Simakov O."/>
            <person name="Marletaz F."/>
            <person name="Cho S.-J."/>
            <person name="Edsinger-Gonzales E."/>
            <person name="Havlak P."/>
            <person name="Kuo D.-H."/>
            <person name="Larsson T."/>
            <person name="Lv J."/>
            <person name="Arendt D."/>
            <person name="Savage R."/>
            <person name="Osoegawa K."/>
            <person name="de Jong P."/>
            <person name="Lindberg D.R."/>
            <person name="Seaver E.C."/>
            <person name="Weisblat D.A."/>
            <person name="Putnam N.H."/>
            <person name="Grigoriev I.V."/>
            <person name="Rokhsar D.S."/>
        </authorList>
    </citation>
    <scope>NUCLEOTIDE SEQUENCE</scope>
    <source>
        <strain evidence="5">I ESC-2004</strain>
    </source>
</reference>
<protein>
    <recommendedName>
        <fullName evidence="2">RRM domain-containing protein</fullName>
    </recommendedName>
</protein>
<dbReference type="InterPro" id="IPR012677">
    <property type="entry name" value="Nucleotide-bd_a/b_plait_sf"/>
</dbReference>
<reference evidence="3 5" key="2">
    <citation type="journal article" date="2013" name="Nature">
        <title>Insights into bilaterian evolution from three spiralian genomes.</title>
        <authorList>
            <person name="Simakov O."/>
            <person name="Marletaz F."/>
            <person name="Cho S.J."/>
            <person name="Edsinger-Gonzales E."/>
            <person name="Havlak P."/>
            <person name="Hellsten U."/>
            <person name="Kuo D.H."/>
            <person name="Larsson T."/>
            <person name="Lv J."/>
            <person name="Arendt D."/>
            <person name="Savage R."/>
            <person name="Osoegawa K."/>
            <person name="de Jong P."/>
            <person name="Grimwood J."/>
            <person name="Chapman J.A."/>
            <person name="Shapiro H."/>
            <person name="Aerts A."/>
            <person name="Otillar R.P."/>
            <person name="Terry A.Y."/>
            <person name="Boore J.L."/>
            <person name="Grigoriev I.V."/>
            <person name="Lindberg D.R."/>
            <person name="Seaver E.C."/>
            <person name="Weisblat D.A."/>
            <person name="Putnam N.H."/>
            <person name="Rokhsar D.S."/>
        </authorList>
    </citation>
    <scope>NUCLEOTIDE SEQUENCE</scope>
    <source>
        <strain evidence="3 5">I ESC-2004</strain>
    </source>
</reference>
<keyword evidence="1" id="KW-0694">RNA-binding</keyword>
<evidence type="ECO:0000313" key="5">
    <source>
        <dbReference type="Proteomes" id="UP000014760"/>
    </source>
</evidence>
<reference evidence="4" key="3">
    <citation type="submission" date="2015-06" db="UniProtKB">
        <authorList>
            <consortium name="EnsemblMetazoa"/>
        </authorList>
    </citation>
    <scope>IDENTIFICATION</scope>
</reference>
<evidence type="ECO:0000256" key="1">
    <source>
        <dbReference type="PROSITE-ProRule" id="PRU00176"/>
    </source>
</evidence>
<dbReference type="Gene3D" id="3.30.70.330">
    <property type="match status" value="1"/>
</dbReference>
<dbReference type="SUPFAM" id="SSF54928">
    <property type="entry name" value="RNA-binding domain, RBD"/>
    <property type="match status" value="1"/>
</dbReference>
<dbReference type="PROSITE" id="PS50102">
    <property type="entry name" value="RRM"/>
    <property type="match status" value="1"/>
</dbReference>
<gene>
    <name evidence="3" type="ORF">CAPTEDRAFT_195125</name>
</gene>
<evidence type="ECO:0000313" key="4">
    <source>
        <dbReference type="EnsemblMetazoa" id="CapteP195125"/>
    </source>
</evidence>
<dbReference type="Pfam" id="PF00076">
    <property type="entry name" value="RRM_1"/>
    <property type="match status" value="1"/>
</dbReference>
<dbReference type="CDD" id="cd00590">
    <property type="entry name" value="RRM_SF"/>
    <property type="match status" value="1"/>
</dbReference>
<dbReference type="GO" id="GO:0003723">
    <property type="term" value="F:RNA binding"/>
    <property type="evidence" value="ECO:0007669"/>
    <property type="project" value="UniProtKB-UniRule"/>
</dbReference>
<organism evidence="3">
    <name type="scientific">Capitella teleta</name>
    <name type="common">Polychaete worm</name>
    <dbReference type="NCBI Taxonomy" id="283909"/>
    <lineage>
        <taxon>Eukaryota</taxon>
        <taxon>Metazoa</taxon>
        <taxon>Spiralia</taxon>
        <taxon>Lophotrochozoa</taxon>
        <taxon>Annelida</taxon>
        <taxon>Polychaeta</taxon>
        <taxon>Sedentaria</taxon>
        <taxon>Scolecida</taxon>
        <taxon>Capitellidae</taxon>
        <taxon>Capitella</taxon>
    </lineage>
</organism>
<dbReference type="HOGENOM" id="CLU_1361565_0_0_1"/>
<accession>R7VDG7</accession>